<dbReference type="STRING" id="582672.SAMN05216360_105264"/>
<name>A0A1G9YCJ7_9HYPH</name>
<evidence type="ECO:0000313" key="8">
    <source>
        <dbReference type="Proteomes" id="UP000198704"/>
    </source>
</evidence>
<dbReference type="Gene3D" id="3.40.605.10">
    <property type="entry name" value="Aldehyde Dehydrogenase, Chain A, domain 1"/>
    <property type="match status" value="1"/>
</dbReference>
<dbReference type="EMBL" id="FNHS01000005">
    <property type="protein sequence ID" value="SDN06842.1"/>
    <property type="molecule type" value="Genomic_DNA"/>
</dbReference>
<comment type="similarity">
    <text evidence="1">Belongs to the aldehyde dehydrogenase family.</text>
</comment>
<dbReference type="Pfam" id="PF00171">
    <property type="entry name" value="Aldedh"/>
    <property type="match status" value="1"/>
</dbReference>
<feature type="domain" description="Aldehyde dehydrogenase" evidence="6">
    <location>
        <begin position="19"/>
        <end position="467"/>
    </location>
</feature>
<evidence type="ECO:0000256" key="5">
    <source>
        <dbReference type="ARBA" id="ARBA00067023"/>
    </source>
</evidence>
<dbReference type="RefSeq" id="WP_091715523.1">
    <property type="nucleotide sequence ID" value="NZ_FNHS01000005.1"/>
</dbReference>
<dbReference type="PANTHER" id="PTHR43353">
    <property type="entry name" value="SUCCINATE-SEMIALDEHYDE DEHYDROGENASE, MITOCHONDRIAL"/>
    <property type="match status" value="1"/>
</dbReference>
<evidence type="ECO:0000313" key="7">
    <source>
        <dbReference type="EMBL" id="SDN06842.1"/>
    </source>
</evidence>
<evidence type="ECO:0000256" key="4">
    <source>
        <dbReference type="ARBA" id="ARBA00051918"/>
    </source>
</evidence>
<dbReference type="InterPro" id="IPR050740">
    <property type="entry name" value="Aldehyde_DH_Superfamily"/>
</dbReference>
<dbReference type="InterPro" id="IPR044151">
    <property type="entry name" value="ALDH_KGSADH"/>
</dbReference>
<proteinExistence type="inferred from homology"/>
<gene>
    <name evidence="7" type="ORF">SAMN05216360_105264</name>
</gene>
<evidence type="ECO:0000259" key="6">
    <source>
        <dbReference type="Pfam" id="PF00171"/>
    </source>
</evidence>
<dbReference type="InterPro" id="IPR015590">
    <property type="entry name" value="Aldehyde_DH_dom"/>
</dbReference>
<dbReference type="GO" id="GO:0047533">
    <property type="term" value="F:2,5-dioxovalerate dehydrogenase (NADP+) activity"/>
    <property type="evidence" value="ECO:0007669"/>
    <property type="project" value="UniProtKB-EC"/>
</dbReference>
<keyword evidence="2" id="KW-0560">Oxidoreductase</keyword>
<dbReference type="EC" id="1.2.1.26" evidence="5"/>
<accession>A0A1G9YCJ7</accession>
<evidence type="ECO:0000256" key="3">
    <source>
        <dbReference type="ARBA" id="ARBA00050769"/>
    </source>
</evidence>
<dbReference type="SUPFAM" id="SSF53720">
    <property type="entry name" value="ALDH-like"/>
    <property type="match status" value="1"/>
</dbReference>
<dbReference type="AlphaFoldDB" id="A0A1G9YCJ7"/>
<organism evidence="7 8">
    <name type="scientific">Methylobacterium phyllostachyos</name>
    <dbReference type="NCBI Taxonomy" id="582672"/>
    <lineage>
        <taxon>Bacteria</taxon>
        <taxon>Pseudomonadati</taxon>
        <taxon>Pseudomonadota</taxon>
        <taxon>Alphaproteobacteria</taxon>
        <taxon>Hyphomicrobiales</taxon>
        <taxon>Methylobacteriaceae</taxon>
        <taxon>Methylobacterium</taxon>
    </lineage>
</organism>
<protein>
    <recommendedName>
        <fullName evidence="5">2,5-dioxovalerate dehydrogenase</fullName>
        <ecNumber evidence="5">1.2.1.26</ecNumber>
    </recommendedName>
</protein>
<evidence type="ECO:0000256" key="2">
    <source>
        <dbReference type="ARBA" id="ARBA00023002"/>
    </source>
</evidence>
<dbReference type="InterPro" id="IPR016161">
    <property type="entry name" value="Ald_DH/histidinol_DH"/>
</dbReference>
<keyword evidence="8" id="KW-1185">Reference proteome</keyword>
<dbReference type="Gene3D" id="3.40.309.10">
    <property type="entry name" value="Aldehyde Dehydrogenase, Chain A, domain 2"/>
    <property type="match status" value="1"/>
</dbReference>
<dbReference type="PANTHER" id="PTHR43353:SF3">
    <property type="entry name" value="ALDEHYDE DEHYDROGENASE-RELATED"/>
    <property type="match status" value="1"/>
</dbReference>
<sequence length="525" mass="54248">MTVRGETLIGSEARRGTETAFRAVEAATGEPLEPDFPGSSHADLERACALAEAAFDTYRETDPETRAGFLETIAANILEIGDELVTRCMAETGLPRPRIEGERARTAGQLRLFAGVVREGSAVEARIDPALPDRTPLPRPDLRLRRIAVGPVAVFGASNFPLAFSVAGGDTASALAAGCPVVVKAHPAHPGTSELVGRAVQKAVAACGLPEGVFSLLFDAGQSIGQALVADPRIAAVGFTGSRRGGTALMAIAAGRPLPIPVYAEMSSINPVLLFPGALATRGAAIGQAFAASLTLGAGQFCTNPGLILAQPGPGLDAFLEAAAAALKQSPAATMLTPGIQRAYRESVARVAGHGAVTVVAEGPEGAATQGRAALFTTDADAFLADPVLQEEMFGATALVVCCSDLSAMRAVLDHLEGQLTASLHLAAEDHAAVRDLLPLLERRVGRILVNGFGTGVEVAHAMVHGGPYPATSDGRTTSVGSLAIERFLRPVCYQDMPDTLLPAALQAANPLGLPRRIDGVPERR</sequence>
<dbReference type="InterPro" id="IPR016163">
    <property type="entry name" value="Ald_DH_C"/>
</dbReference>
<dbReference type="OrthoDB" id="9770537at2"/>
<comment type="catalytic activity">
    <reaction evidence="3">
        <text>2,5-dioxopentanoate + NAD(+) + H2O = 2-oxoglutarate + NADH + 2 H(+)</text>
        <dbReference type="Rhea" id="RHEA:47152"/>
        <dbReference type="ChEBI" id="CHEBI:15377"/>
        <dbReference type="ChEBI" id="CHEBI:15378"/>
        <dbReference type="ChEBI" id="CHEBI:16810"/>
        <dbReference type="ChEBI" id="CHEBI:57540"/>
        <dbReference type="ChEBI" id="CHEBI:57945"/>
        <dbReference type="ChEBI" id="CHEBI:58136"/>
    </reaction>
</comment>
<comment type="catalytic activity">
    <reaction evidence="4">
        <text>2,5-dioxopentanoate + NADP(+) + H2O = 2-oxoglutarate + NADPH + 2 H(+)</text>
        <dbReference type="Rhea" id="RHEA:11296"/>
        <dbReference type="ChEBI" id="CHEBI:15377"/>
        <dbReference type="ChEBI" id="CHEBI:15378"/>
        <dbReference type="ChEBI" id="CHEBI:16810"/>
        <dbReference type="ChEBI" id="CHEBI:57783"/>
        <dbReference type="ChEBI" id="CHEBI:58136"/>
        <dbReference type="ChEBI" id="CHEBI:58349"/>
        <dbReference type="EC" id="1.2.1.26"/>
    </reaction>
</comment>
<dbReference type="Proteomes" id="UP000198704">
    <property type="component" value="Unassembled WGS sequence"/>
</dbReference>
<dbReference type="FunFam" id="3.40.605.10:FF:000037">
    <property type="entry name" value="NADP-dependent fatty aldehyde dehydrogenase"/>
    <property type="match status" value="1"/>
</dbReference>
<dbReference type="InterPro" id="IPR016162">
    <property type="entry name" value="Ald_DH_N"/>
</dbReference>
<dbReference type="CDD" id="cd07129">
    <property type="entry name" value="ALDH_KGSADH"/>
    <property type="match status" value="1"/>
</dbReference>
<reference evidence="8" key="1">
    <citation type="submission" date="2016-10" db="EMBL/GenBank/DDBJ databases">
        <authorList>
            <person name="Varghese N."/>
            <person name="Submissions S."/>
        </authorList>
    </citation>
    <scope>NUCLEOTIDE SEQUENCE [LARGE SCALE GENOMIC DNA]</scope>
    <source>
        <strain evidence="8">BL47</strain>
    </source>
</reference>
<evidence type="ECO:0000256" key="1">
    <source>
        <dbReference type="ARBA" id="ARBA00009986"/>
    </source>
</evidence>